<evidence type="ECO:0000313" key="3">
    <source>
        <dbReference type="Proteomes" id="UP000295781"/>
    </source>
</evidence>
<organism evidence="2 3">
    <name type="scientific">Sorangium cellulosum</name>
    <name type="common">Polyangium cellulosum</name>
    <dbReference type="NCBI Taxonomy" id="56"/>
    <lineage>
        <taxon>Bacteria</taxon>
        <taxon>Pseudomonadati</taxon>
        <taxon>Myxococcota</taxon>
        <taxon>Polyangia</taxon>
        <taxon>Polyangiales</taxon>
        <taxon>Polyangiaceae</taxon>
        <taxon>Sorangium</taxon>
    </lineage>
</organism>
<sequence length="109" mass="10885">MSEGKGRQWTEAPGGERETPAARPGGATRARAASIALAVALASGCGTVCDEAAEHIDECGYHGGAAPNEASCEGASRCASACAAEAPCGAFDGTDPAAFDKYMRCLDAC</sequence>
<dbReference type="Proteomes" id="UP000295781">
    <property type="component" value="Chromosome"/>
</dbReference>
<protein>
    <submittedName>
        <fullName evidence="2">Uncharacterized protein</fullName>
    </submittedName>
</protein>
<feature type="compositionally biased region" description="Basic and acidic residues" evidence="1">
    <location>
        <begin position="1"/>
        <end position="20"/>
    </location>
</feature>
<reference evidence="2 3" key="1">
    <citation type="submission" date="2015-09" db="EMBL/GenBank/DDBJ databases">
        <title>Sorangium comparison.</title>
        <authorList>
            <person name="Zaburannyi N."/>
            <person name="Bunk B."/>
            <person name="Overmann J."/>
            <person name="Mueller R."/>
        </authorList>
    </citation>
    <scope>NUCLEOTIDE SEQUENCE [LARGE SCALE GENOMIC DNA]</scope>
    <source>
        <strain evidence="2 3">So ceGT47</strain>
    </source>
</reference>
<evidence type="ECO:0000313" key="2">
    <source>
        <dbReference type="EMBL" id="AUX23682.1"/>
    </source>
</evidence>
<name>A0A4V0NDS4_SORCE</name>
<dbReference type="AlphaFoldDB" id="A0A4V0NDS4"/>
<dbReference type="RefSeq" id="WP_129349017.1">
    <property type="nucleotide sequence ID" value="NZ_CP012670.1"/>
</dbReference>
<gene>
    <name evidence="2" type="ORF">SOCEGT47_042100</name>
</gene>
<dbReference type="EMBL" id="CP012670">
    <property type="protein sequence ID" value="AUX23682.1"/>
    <property type="molecule type" value="Genomic_DNA"/>
</dbReference>
<feature type="region of interest" description="Disordered" evidence="1">
    <location>
        <begin position="1"/>
        <end position="27"/>
    </location>
</feature>
<accession>A0A4V0NDS4</accession>
<proteinExistence type="predicted"/>
<evidence type="ECO:0000256" key="1">
    <source>
        <dbReference type="SAM" id="MobiDB-lite"/>
    </source>
</evidence>